<dbReference type="GO" id="GO:0070824">
    <property type="term" value="C:SHREC complex"/>
    <property type="evidence" value="ECO:0007669"/>
    <property type="project" value="InterPro"/>
</dbReference>
<dbReference type="AlphaFoldDB" id="A0A9P4M9S6"/>
<dbReference type="PANTHER" id="PTHR38046">
    <property type="entry name" value="CRYPTIC LOCI REGULATOR 2"/>
    <property type="match status" value="1"/>
</dbReference>
<dbReference type="GO" id="GO:0033553">
    <property type="term" value="C:rDNA heterochromatin"/>
    <property type="evidence" value="ECO:0007669"/>
    <property type="project" value="TreeGrafter"/>
</dbReference>
<dbReference type="OrthoDB" id="2421327at2759"/>
<dbReference type="InterPro" id="IPR038986">
    <property type="entry name" value="Clr2"/>
</dbReference>
<protein>
    <recommendedName>
        <fullName evidence="6">Cryptic loci regulator 2 N-terminal domain-containing protein</fullName>
    </recommendedName>
</protein>
<sequence length="654" mass="73172">TGKMGRFYPLYIRRSDGVLEVLTGRDKTREKNEPPAKQLDSTPDEKGVSNYYRLLSANDAKHMDWRRKLGTMLIREIGGKEHSGPEQAYILHDLPENYRLYEHIKSKAVQPKGEGVTEPPKSNKTHAGGGHDRQDAYLYGHPLGRKKRFRSPADFFPHLLWLATDPQGDPNNCTCKVCCPDELQPDEPKEVKSLPVKKEDTARPTGQTQVVVELPPRQNSSNPHTPATRPPSAGANSNPRVPTPQSQTTIPTPLPQPRSLDQQIDSQYGAFLYRPGELVWFYRGLAWGLGIVTRRYKLKGDTNDVRGYVVQPLSHPFESPPQVHIFRDENMRPWLAWSAPGFTHQSLNNIATISYEHMDWQGLLNKKYGEGDAQVDGSIMAARAIDMTYSLFSFLKANNPEPNIQERRYNGIYIGGEKFWLGEPARLRTGPGADVIVLSEIIERTTKGFAGQSSNPTIVIVGDVFQLHTADPGQQIPSDAGLPLRMREEAKQRNMIAIPARRPASYWKLVRSLTRASVTDIKGRWYEATILCPILQGEEYARKKAEGDVSDVGFWMNSRGDAQQDAARKTVVVPKADRLEAFGKAVPNGTTITEGIQPPTQEEITAALARMGAQDPQHSQPQPQAEVPMEEFMDFEKMSTEVYGNNFSGHFSGV</sequence>
<reference evidence="4" key="1">
    <citation type="journal article" date="2020" name="Stud. Mycol.">
        <title>101 Dothideomycetes genomes: a test case for predicting lifestyles and emergence of pathogens.</title>
        <authorList>
            <person name="Haridas S."/>
            <person name="Albert R."/>
            <person name="Binder M."/>
            <person name="Bloem J."/>
            <person name="Labutti K."/>
            <person name="Salamov A."/>
            <person name="Andreopoulos B."/>
            <person name="Baker S."/>
            <person name="Barry K."/>
            <person name="Bills G."/>
            <person name="Bluhm B."/>
            <person name="Cannon C."/>
            <person name="Castanera R."/>
            <person name="Culley D."/>
            <person name="Daum C."/>
            <person name="Ezra D."/>
            <person name="Gonzalez J."/>
            <person name="Henrissat B."/>
            <person name="Kuo A."/>
            <person name="Liang C."/>
            <person name="Lipzen A."/>
            <person name="Lutzoni F."/>
            <person name="Magnuson J."/>
            <person name="Mondo S."/>
            <person name="Nolan M."/>
            <person name="Ohm R."/>
            <person name="Pangilinan J."/>
            <person name="Park H.-J."/>
            <person name="Ramirez L."/>
            <person name="Alfaro M."/>
            <person name="Sun H."/>
            <person name="Tritt A."/>
            <person name="Yoshinaga Y."/>
            <person name="Zwiers L.-H."/>
            <person name="Turgeon B."/>
            <person name="Goodwin S."/>
            <person name="Spatafora J."/>
            <person name="Crous P."/>
            <person name="Grigoriev I."/>
        </authorList>
    </citation>
    <scope>NUCLEOTIDE SEQUENCE</scope>
    <source>
        <strain evidence="4">CBS 133067</strain>
    </source>
</reference>
<dbReference type="InterPro" id="IPR018839">
    <property type="entry name" value="Tscrpt-silencing_Clr2_C"/>
</dbReference>
<evidence type="ECO:0008006" key="6">
    <source>
        <dbReference type="Google" id="ProtNLM"/>
    </source>
</evidence>
<evidence type="ECO:0000259" key="2">
    <source>
        <dbReference type="Pfam" id="PF10383"/>
    </source>
</evidence>
<keyword evidence="5" id="KW-1185">Reference proteome</keyword>
<gene>
    <name evidence="4" type="ORF">NA57DRAFT_33471</name>
</gene>
<feature type="region of interest" description="Disordered" evidence="1">
    <location>
        <begin position="109"/>
        <end position="138"/>
    </location>
</feature>
<evidence type="ECO:0000313" key="4">
    <source>
        <dbReference type="EMBL" id="KAF2103138.1"/>
    </source>
</evidence>
<accession>A0A9P4M9S6</accession>
<evidence type="ECO:0000256" key="1">
    <source>
        <dbReference type="SAM" id="MobiDB-lite"/>
    </source>
</evidence>
<feature type="domain" description="Cryptic loci regulator 2 N-terminal" evidence="3">
    <location>
        <begin position="89"/>
        <end position="178"/>
    </location>
</feature>
<dbReference type="InterPro" id="IPR031915">
    <property type="entry name" value="Clr2_N"/>
</dbReference>
<organism evidence="4 5">
    <name type="scientific">Rhizodiscina lignyota</name>
    <dbReference type="NCBI Taxonomy" id="1504668"/>
    <lineage>
        <taxon>Eukaryota</taxon>
        <taxon>Fungi</taxon>
        <taxon>Dikarya</taxon>
        <taxon>Ascomycota</taxon>
        <taxon>Pezizomycotina</taxon>
        <taxon>Dothideomycetes</taxon>
        <taxon>Pleosporomycetidae</taxon>
        <taxon>Aulographales</taxon>
        <taxon>Rhizodiscinaceae</taxon>
        <taxon>Rhizodiscina</taxon>
    </lineage>
</organism>
<evidence type="ECO:0000313" key="5">
    <source>
        <dbReference type="Proteomes" id="UP000799772"/>
    </source>
</evidence>
<feature type="region of interest" description="Disordered" evidence="1">
    <location>
        <begin position="186"/>
        <end position="260"/>
    </location>
</feature>
<feature type="non-terminal residue" evidence="4">
    <location>
        <position position="1"/>
    </location>
</feature>
<comment type="caution">
    <text evidence="4">The sequence shown here is derived from an EMBL/GenBank/DDBJ whole genome shotgun (WGS) entry which is preliminary data.</text>
</comment>
<dbReference type="Proteomes" id="UP000799772">
    <property type="component" value="Unassembled WGS sequence"/>
</dbReference>
<dbReference type="GO" id="GO:0031934">
    <property type="term" value="C:mating-type region heterochromatin"/>
    <property type="evidence" value="ECO:0007669"/>
    <property type="project" value="TreeGrafter"/>
</dbReference>
<dbReference type="Pfam" id="PF16761">
    <property type="entry name" value="Clr2_transil"/>
    <property type="match status" value="1"/>
</dbReference>
<proteinExistence type="predicted"/>
<dbReference type="PANTHER" id="PTHR38046:SF1">
    <property type="entry name" value="CRYPTIC LOCI REGULATOR 2"/>
    <property type="match status" value="1"/>
</dbReference>
<feature type="domain" description="Cryptic loci regulator 2 C-terminal" evidence="2">
    <location>
        <begin position="409"/>
        <end position="527"/>
    </location>
</feature>
<feature type="compositionally biased region" description="Basic and acidic residues" evidence="1">
    <location>
        <begin position="25"/>
        <end position="34"/>
    </location>
</feature>
<dbReference type="EMBL" id="ML978122">
    <property type="protein sequence ID" value="KAF2103138.1"/>
    <property type="molecule type" value="Genomic_DNA"/>
</dbReference>
<feature type="region of interest" description="Disordered" evidence="1">
    <location>
        <begin position="25"/>
        <end position="46"/>
    </location>
</feature>
<feature type="compositionally biased region" description="Basic and acidic residues" evidence="1">
    <location>
        <begin position="186"/>
        <end position="202"/>
    </location>
</feature>
<evidence type="ECO:0000259" key="3">
    <source>
        <dbReference type="Pfam" id="PF16761"/>
    </source>
</evidence>
<dbReference type="GO" id="GO:0030466">
    <property type="term" value="P:silent mating-type cassette heterochromatin formation"/>
    <property type="evidence" value="ECO:0007669"/>
    <property type="project" value="TreeGrafter"/>
</dbReference>
<dbReference type="Pfam" id="PF10383">
    <property type="entry name" value="Clr2"/>
    <property type="match status" value="1"/>
</dbReference>
<name>A0A9P4M9S6_9PEZI</name>